<dbReference type="Proteomes" id="UP000285972">
    <property type="component" value="Unassembled WGS sequence"/>
</dbReference>
<sequence length="62" mass="6694">MKLNWFTGILGSLRGQANRLAPSGVSAPDSSGVTEVILSMGYIYGIETGYVYLVPVRTETQQ</sequence>
<accession>A0AAE8EMH1</accession>
<protein>
    <submittedName>
        <fullName evidence="1">Uncharacterized protein</fullName>
    </submittedName>
</protein>
<gene>
    <name evidence="1" type="ORF">BIY26_15305</name>
</gene>
<reference evidence="1 2" key="1">
    <citation type="submission" date="2016-09" db="EMBL/GenBank/DDBJ databases">
        <authorList>
            <person name="Doonan J."/>
            <person name="Pachebat J.A."/>
            <person name="Golyshin P.N."/>
            <person name="Denman S."/>
            <person name="Mcdonald J.E."/>
        </authorList>
    </citation>
    <scope>NUCLEOTIDE SEQUENCE [LARGE SCALE GENOMIC DNA]</scope>
    <source>
        <strain evidence="1 2">FRB141</strain>
    </source>
</reference>
<dbReference type="RefSeq" id="WP_095833949.1">
    <property type="nucleotide sequence ID" value="NZ_CP014137.1"/>
</dbReference>
<dbReference type="KEGG" id="bgj:AWC36_06305"/>
<dbReference type="EMBL" id="MJLX01000044">
    <property type="protein sequence ID" value="RLM20859.1"/>
    <property type="molecule type" value="Genomic_DNA"/>
</dbReference>
<dbReference type="GeneID" id="70906393"/>
<name>A0AAE8EMH1_9GAMM</name>
<evidence type="ECO:0000313" key="2">
    <source>
        <dbReference type="Proteomes" id="UP000285972"/>
    </source>
</evidence>
<organism evidence="1 2">
    <name type="scientific">Brenneria goodwinii</name>
    <dbReference type="NCBI Taxonomy" id="1109412"/>
    <lineage>
        <taxon>Bacteria</taxon>
        <taxon>Pseudomonadati</taxon>
        <taxon>Pseudomonadota</taxon>
        <taxon>Gammaproteobacteria</taxon>
        <taxon>Enterobacterales</taxon>
        <taxon>Pectobacteriaceae</taxon>
        <taxon>Brenneria</taxon>
    </lineage>
</organism>
<evidence type="ECO:0000313" key="1">
    <source>
        <dbReference type="EMBL" id="RLM20859.1"/>
    </source>
</evidence>
<proteinExistence type="predicted"/>
<dbReference type="AlphaFoldDB" id="A0AAE8EMH1"/>
<comment type="caution">
    <text evidence="1">The sequence shown here is derived from an EMBL/GenBank/DDBJ whole genome shotgun (WGS) entry which is preliminary data.</text>
</comment>